<feature type="region of interest" description="Disordered" evidence="1">
    <location>
        <begin position="306"/>
        <end position="331"/>
    </location>
</feature>
<evidence type="ECO:0000313" key="4">
    <source>
        <dbReference type="Proteomes" id="UP001381693"/>
    </source>
</evidence>
<evidence type="ECO:0000256" key="2">
    <source>
        <dbReference type="SAM" id="Phobius"/>
    </source>
</evidence>
<dbReference type="Proteomes" id="UP001381693">
    <property type="component" value="Unassembled WGS sequence"/>
</dbReference>
<evidence type="ECO:0000256" key="1">
    <source>
        <dbReference type="SAM" id="MobiDB-lite"/>
    </source>
</evidence>
<reference evidence="3 4" key="1">
    <citation type="submission" date="2023-11" db="EMBL/GenBank/DDBJ databases">
        <title>Halocaridina rubra genome assembly.</title>
        <authorList>
            <person name="Smith C."/>
        </authorList>
    </citation>
    <scope>NUCLEOTIDE SEQUENCE [LARGE SCALE GENOMIC DNA]</scope>
    <source>
        <strain evidence="3">EP-1</strain>
        <tissue evidence="3">Whole</tissue>
    </source>
</reference>
<keyword evidence="2" id="KW-0472">Membrane</keyword>
<proteinExistence type="predicted"/>
<feature type="region of interest" description="Disordered" evidence="1">
    <location>
        <begin position="234"/>
        <end position="269"/>
    </location>
</feature>
<dbReference type="AlphaFoldDB" id="A0AAN8X879"/>
<accession>A0AAN8X879</accession>
<organism evidence="3 4">
    <name type="scientific">Halocaridina rubra</name>
    <name type="common">Hawaiian red shrimp</name>
    <dbReference type="NCBI Taxonomy" id="373956"/>
    <lineage>
        <taxon>Eukaryota</taxon>
        <taxon>Metazoa</taxon>
        <taxon>Ecdysozoa</taxon>
        <taxon>Arthropoda</taxon>
        <taxon>Crustacea</taxon>
        <taxon>Multicrustacea</taxon>
        <taxon>Malacostraca</taxon>
        <taxon>Eumalacostraca</taxon>
        <taxon>Eucarida</taxon>
        <taxon>Decapoda</taxon>
        <taxon>Pleocyemata</taxon>
        <taxon>Caridea</taxon>
        <taxon>Atyoidea</taxon>
        <taxon>Atyidae</taxon>
        <taxon>Halocaridina</taxon>
    </lineage>
</organism>
<comment type="caution">
    <text evidence="3">The sequence shown here is derived from an EMBL/GenBank/DDBJ whole genome shotgun (WGS) entry which is preliminary data.</text>
</comment>
<keyword evidence="4" id="KW-1185">Reference proteome</keyword>
<dbReference type="EMBL" id="JAXCGZ010006586">
    <property type="protein sequence ID" value="KAK7079665.1"/>
    <property type="molecule type" value="Genomic_DNA"/>
</dbReference>
<name>A0AAN8X879_HALRR</name>
<feature type="transmembrane region" description="Helical" evidence="2">
    <location>
        <begin position="55"/>
        <end position="77"/>
    </location>
</feature>
<feature type="compositionally biased region" description="Basic and acidic residues" evidence="1">
    <location>
        <begin position="307"/>
        <end position="317"/>
    </location>
</feature>
<sequence>MSFMGVIYSTNGKGRGEMVSLQVYTIKDIAEKRTAAVKPSPKGPLSTERLDVTPIIAVVLGVVGGLLVVVVVICAVLRLHYDRRTRGGAGGGSVSGSECHRDSGDCLTEDAPTCPAKIINTSLKEIPPPPTSPRDSDEKNPDVIPLSDSDSWHIEGVNTISSAAIPSNYASLPRSAHLYSQVNYQQVCPVGSDVNYAELLLCGPTSSSTPSATPGPHQREPQQQVVYATLDHKHLHNPYPHSHPSYPPHASTANNTPKHASHQPVVAATSAASHALLQQQQQLPSYNGHPQGVPWTQTSTLGRTHSLRRDPVHHDPEAAVPLMPNQKESSV</sequence>
<keyword evidence="2" id="KW-0812">Transmembrane</keyword>
<feature type="region of interest" description="Disordered" evidence="1">
    <location>
        <begin position="121"/>
        <end position="150"/>
    </location>
</feature>
<feature type="region of interest" description="Disordered" evidence="1">
    <location>
        <begin position="87"/>
        <end position="106"/>
    </location>
</feature>
<evidence type="ECO:0000313" key="3">
    <source>
        <dbReference type="EMBL" id="KAK7079665.1"/>
    </source>
</evidence>
<gene>
    <name evidence="3" type="ORF">SK128_026616</name>
</gene>
<keyword evidence="2" id="KW-1133">Transmembrane helix</keyword>
<protein>
    <submittedName>
        <fullName evidence="3">Uncharacterized protein</fullName>
    </submittedName>
</protein>